<dbReference type="GeneID" id="28992906"/>
<evidence type="ECO:0000256" key="1">
    <source>
        <dbReference type="SAM" id="MobiDB-lite"/>
    </source>
</evidence>
<keyword evidence="2" id="KW-0732">Signal</keyword>
<dbReference type="RefSeq" id="XP_018288857.1">
    <property type="nucleotide sequence ID" value="XM_018432000.1"/>
</dbReference>
<dbReference type="Proteomes" id="UP000077315">
    <property type="component" value="Unassembled WGS sequence"/>
</dbReference>
<accession>A0A167LNW3</accession>
<feature type="region of interest" description="Disordered" evidence="1">
    <location>
        <begin position="50"/>
        <end position="72"/>
    </location>
</feature>
<dbReference type="InParanoid" id="A0A167LNW3"/>
<feature type="compositionally biased region" description="Basic residues" evidence="1">
    <location>
        <begin position="60"/>
        <end position="72"/>
    </location>
</feature>
<proteinExistence type="predicted"/>
<protein>
    <submittedName>
        <fullName evidence="3">Uncharacterized protein</fullName>
    </submittedName>
</protein>
<name>A0A167LNW3_PHYB8</name>
<dbReference type="VEuPathDB" id="FungiDB:PHYBLDRAFT_148038"/>
<sequence>MSNSLIMHRFILLVTIVLAMILVTQAVEARSLKHQVKKYGKKLSKQAPDLLEQYTGQGKKGGHKDKKHKKHH</sequence>
<gene>
    <name evidence="3" type="ORF">PHYBLDRAFT_148038</name>
</gene>
<evidence type="ECO:0000313" key="4">
    <source>
        <dbReference type="Proteomes" id="UP000077315"/>
    </source>
</evidence>
<feature type="chain" id="PRO_5007889974" evidence="2">
    <location>
        <begin position="27"/>
        <end position="72"/>
    </location>
</feature>
<organism evidence="3 4">
    <name type="scientific">Phycomyces blakesleeanus (strain ATCC 8743b / DSM 1359 / FGSC 10004 / NBRC 33097 / NRRL 1555)</name>
    <dbReference type="NCBI Taxonomy" id="763407"/>
    <lineage>
        <taxon>Eukaryota</taxon>
        <taxon>Fungi</taxon>
        <taxon>Fungi incertae sedis</taxon>
        <taxon>Mucoromycota</taxon>
        <taxon>Mucoromycotina</taxon>
        <taxon>Mucoromycetes</taxon>
        <taxon>Mucorales</taxon>
        <taxon>Phycomycetaceae</taxon>
        <taxon>Phycomyces</taxon>
    </lineage>
</organism>
<reference evidence="4" key="1">
    <citation type="submission" date="2015-06" db="EMBL/GenBank/DDBJ databases">
        <title>Expansion of signal transduction pathways in fungi by whole-genome duplication.</title>
        <authorList>
            <consortium name="DOE Joint Genome Institute"/>
            <person name="Corrochano L.M."/>
            <person name="Kuo A."/>
            <person name="Marcet-Houben M."/>
            <person name="Polaino S."/>
            <person name="Salamov A."/>
            <person name="Villalobos J.M."/>
            <person name="Alvarez M.I."/>
            <person name="Avalos J."/>
            <person name="Benito E.P."/>
            <person name="Benoit I."/>
            <person name="Burger G."/>
            <person name="Camino L.P."/>
            <person name="Canovas D."/>
            <person name="Cerda-Olmedo E."/>
            <person name="Cheng J.-F."/>
            <person name="Dominguez A."/>
            <person name="Elias M."/>
            <person name="Eslava A.P."/>
            <person name="Glaser F."/>
            <person name="Grimwood J."/>
            <person name="Gutierrez G."/>
            <person name="Heitman J."/>
            <person name="Henrissat B."/>
            <person name="Iturriaga E.A."/>
            <person name="Lang B.F."/>
            <person name="Lavin J.L."/>
            <person name="Lee S."/>
            <person name="Li W."/>
            <person name="Lindquist E."/>
            <person name="Lopez-Garcia S."/>
            <person name="Luque E.M."/>
            <person name="Marcos A.T."/>
            <person name="Martin J."/>
            <person name="McCluskey K."/>
            <person name="Medina H.R."/>
            <person name="Miralles-Duran A."/>
            <person name="Miyazaki A."/>
            <person name="Munoz-Torres E."/>
            <person name="Oguiza J.A."/>
            <person name="Ohm R."/>
            <person name="Olmedo M."/>
            <person name="Orejas M."/>
            <person name="Ortiz-Castellanos L."/>
            <person name="Pisabarro A.G."/>
            <person name="Rodriguez-Romero J."/>
            <person name="Ruiz-Herrera J."/>
            <person name="Ruiz-Vazquez R."/>
            <person name="Sanz C."/>
            <person name="Schackwitz W."/>
            <person name="Schmutz J."/>
            <person name="Shahriari M."/>
            <person name="Shelest E."/>
            <person name="Silva-Franco F."/>
            <person name="Soanes D."/>
            <person name="Syed K."/>
            <person name="Tagua V.G."/>
            <person name="Talbot N.J."/>
            <person name="Thon M."/>
            <person name="De vries R.P."/>
            <person name="Wiebenga A."/>
            <person name="Yadav J.S."/>
            <person name="Braun E.L."/>
            <person name="Baker S."/>
            <person name="Garre V."/>
            <person name="Horwitz B."/>
            <person name="Torres-Martinez S."/>
            <person name="Idnurm A."/>
            <person name="Herrera-Estrella A."/>
            <person name="Gabaldon T."/>
            <person name="Grigoriev I.V."/>
        </authorList>
    </citation>
    <scope>NUCLEOTIDE SEQUENCE [LARGE SCALE GENOMIC DNA]</scope>
    <source>
        <strain evidence="4">NRRL 1555(-)</strain>
    </source>
</reference>
<dbReference type="EMBL" id="KV440987">
    <property type="protein sequence ID" value="OAD70817.1"/>
    <property type="molecule type" value="Genomic_DNA"/>
</dbReference>
<keyword evidence="4" id="KW-1185">Reference proteome</keyword>
<dbReference type="AlphaFoldDB" id="A0A167LNW3"/>
<evidence type="ECO:0000256" key="2">
    <source>
        <dbReference type="SAM" id="SignalP"/>
    </source>
</evidence>
<feature type="signal peptide" evidence="2">
    <location>
        <begin position="1"/>
        <end position="26"/>
    </location>
</feature>
<evidence type="ECO:0000313" key="3">
    <source>
        <dbReference type="EMBL" id="OAD70817.1"/>
    </source>
</evidence>